<proteinExistence type="predicted"/>
<organism evidence="1">
    <name type="scientific">marine sediment metagenome</name>
    <dbReference type="NCBI Taxonomy" id="412755"/>
    <lineage>
        <taxon>unclassified sequences</taxon>
        <taxon>metagenomes</taxon>
        <taxon>ecological metagenomes</taxon>
    </lineage>
</organism>
<dbReference type="EMBL" id="BART01033887">
    <property type="protein sequence ID" value="GAH12177.1"/>
    <property type="molecule type" value="Genomic_DNA"/>
</dbReference>
<protein>
    <submittedName>
        <fullName evidence="1">Uncharacterized protein</fullName>
    </submittedName>
</protein>
<name>X1CWG8_9ZZZZ</name>
<reference evidence="1" key="1">
    <citation type="journal article" date="2014" name="Front. Microbiol.">
        <title>High frequency of phylogenetically diverse reductive dehalogenase-homologous genes in deep subseafloor sedimentary metagenomes.</title>
        <authorList>
            <person name="Kawai M."/>
            <person name="Futagami T."/>
            <person name="Toyoda A."/>
            <person name="Takaki Y."/>
            <person name="Nishi S."/>
            <person name="Hori S."/>
            <person name="Arai W."/>
            <person name="Tsubouchi T."/>
            <person name="Morono Y."/>
            <person name="Uchiyama I."/>
            <person name="Ito T."/>
            <person name="Fujiyama A."/>
            <person name="Inagaki F."/>
            <person name="Takami H."/>
        </authorList>
    </citation>
    <scope>NUCLEOTIDE SEQUENCE</scope>
    <source>
        <strain evidence="1">Expedition CK06-06</strain>
    </source>
</reference>
<evidence type="ECO:0000313" key="1">
    <source>
        <dbReference type="EMBL" id="GAH12177.1"/>
    </source>
</evidence>
<gene>
    <name evidence="1" type="ORF">S01H4_58081</name>
</gene>
<dbReference type="AlphaFoldDB" id="X1CWG8"/>
<accession>X1CWG8</accession>
<feature type="non-terminal residue" evidence="1">
    <location>
        <position position="66"/>
    </location>
</feature>
<sequence>MAADGIARSYDDTLGWEQVPFEALVERQNTEYGFGVAIAKQLGSVPFGIRVTGDRHTWGRTRWLFS</sequence>
<comment type="caution">
    <text evidence="1">The sequence shown here is derived from an EMBL/GenBank/DDBJ whole genome shotgun (WGS) entry which is preliminary data.</text>
</comment>